<dbReference type="EMBL" id="WIXE01006933">
    <property type="protein sequence ID" value="KAK5980843.1"/>
    <property type="molecule type" value="Genomic_DNA"/>
</dbReference>
<dbReference type="SMART" id="SM01381">
    <property type="entry name" value="7TM_GPCR_Srsx"/>
    <property type="match status" value="1"/>
</dbReference>
<comment type="subcellular location">
    <subcellularLocation>
        <location evidence="1">Membrane</location>
    </subcellularLocation>
</comment>
<feature type="transmembrane region" description="Helical" evidence="5">
    <location>
        <begin position="184"/>
        <end position="211"/>
    </location>
</feature>
<keyword evidence="2 5" id="KW-0812">Transmembrane</keyword>
<name>A0AAN8GAW6_TRICO</name>
<dbReference type="PANTHER" id="PTHR23360:SF5">
    <property type="entry name" value="G-PROTEIN COUPLED RECEPTORS FAMILY 1 PROFILE DOMAIN-CONTAINING PROTEIN"/>
    <property type="match status" value="1"/>
</dbReference>
<dbReference type="PROSITE" id="PS50262">
    <property type="entry name" value="G_PROTEIN_RECEP_F1_2"/>
    <property type="match status" value="1"/>
</dbReference>
<dbReference type="InterPro" id="IPR000276">
    <property type="entry name" value="GPCR_Rhodpsn"/>
</dbReference>
<keyword evidence="8" id="KW-1185">Reference proteome</keyword>
<dbReference type="PRINTS" id="PR00237">
    <property type="entry name" value="GPCRRHODOPSN"/>
</dbReference>
<evidence type="ECO:0000256" key="2">
    <source>
        <dbReference type="ARBA" id="ARBA00022692"/>
    </source>
</evidence>
<proteinExistence type="predicted"/>
<feature type="transmembrane region" description="Helical" evidence="5">
    <location>
        <begin position="100"/>
        <end position="122"/>
    </location>
</feature>
<feature type="transmembrane region" description="Helical" evidence="5">
    <location>
        <begin position="223"/>
        <end position="240"/>
    </location>
</feature>
<feature type="domain" description="G-protein coupled receptors family 1 profile" evidence="6">
    <location>
        <begin position="43"/>
        <end position="289"/>
    </location>
</feature>
<evidence type="ECO:0000256" key="5">
    <source>
        <dbReference type="SAM" id="Phobius"/>
    </source>
</evidence>
<dbReference type="InterPro" id="IPR047130">
    <property type="entry name" value="7TM_GPCR_Srsx_nematod"/>
</dbReference>
<feature type="transmembrane region" description="Helical" evidence="5">
    <location>
        <begin position="142"/>
        <end position="164"/>
    </location>
</feature>
<dbReference type="Gene3D" id="1.20.1070.10">
    <property type="entry name" value="Rhodopsin 7-helix transmembrane proteins"/>
    <property type="match status" value="1"/>
</dbReference>
<dbReference type="GO" id="GO:0016020">
    <property type="term" value="C:membrane"/>
    <property type="evidence" value="ECO:0007669"/>
    <property type="project" value="UniProtKB-SubCell"/>
</dbReference>
<dbReference type="PANTHER" id="PTHR23360">
    <property type="entry name" value="G-PROTEIN COUPLED RECEPTORS FAMILY 1 PROFILE DOMAIN-CONTAINING PROTEIN-RELATED"/>
    <property type="match status" value="1"/>
</dbReference>
<comment type="caution">
    <text evidence="7">The sequence shown here is derived from an EMBL/GenBank/DDBJ whole genome shotgun (WGS) entry which is preliminary data.</text>
</comment>
<protein>
    <recommendedName>
        <fullName evidence="6">G-protein coupled receptors family 1 profile domain-containing protein</fullName>
    </recommendedName>
</protein>
<accession>A0AAN8GAW6</accession>
<evidence type="ECO:0000259" key="6">
    <source>
        <dbReference type="PROSITE" id="PS50262"/>
    </source>
</evidence>
<evidence type="ECO:0000256" key="1">
    <source>
        <dbReference type="ARBA" id="ARBA00004370"/>
    </source>
</evidence>
<evidence type="ECO:0000256" key="3">
    <source>
        <dbReference type="ARBA" id="ARBA00022989"/>
    </source>
</evidence>
<dbReference type="CDD" id="cd00637">
    <property type="entry name" value="7tm_classA_rhodopsin-like"/>
    <property type="match status" value="1"/>
</dbReference>
<evidence type="ECO:0000256" key="4">
    <source>
        <dbReference type="ARBA" id="ARBA00023136"/>
    </source>
</evidence>
<feature type="transmembrane region" description="Helical" evidence="5">
    <location>
        <begin position="260"/>
        <end position="281"/>
    </location>
</feature>
<organism evidence="7 8">
    <name type="scientific">Trichostrongylus colubriformis</name>
    <name type="common">Black scour worm</name>
    <dbReference type="NCBI Taxonomy" id="6319"/>
    <lineage>
        <taxon>Eukaryota</taxon>
        <taxon>Metazoa</taxon>
        <taxon>Ecdysozoa</taxon>
        <taxon>Nematoda</taxon>
        <taxon>Chromadorea</taxon>
        <taxon>Rhabditida</taxon>
        <taxon>Rhabditina</taxon>
        <taxon>Rhabditomorpha</taxon>
        <taxon>Strongyloidea</taxon>
        <taxon>Trichostrongylidae</taxon>
        <taxon>Trichostrongylus</taxon>
    </lineage>
</organism>
<reference evidence="7 8" key="1">
    <citation type="submission" date="2019-10" db="EMBL/GenBank/DDBJ databases">
        <title>Assembly and Annotation for the nematode Trichostrongylus colubriformis.</title>
        <authorList>
            <person name="Martin J."/>
        </authorList>
    </citation>
    <scope>NUCLEOTIDE SEQUENCE [LARGE SCALE GENOMIC DNA]</scope>
    <source>
        <strain evidence="7">G859</strain>
        <tissue evidence="7">Whole worm</tissue>
    </source>
</reference>
<evidence type="ECO:0000313" key="7">
    <source>
        <dbReference type="EMBL" id="KAK5980843.1"/>
    </source>
</evidence>
<dbReference type="InterPro" id="IPR017452">
    <property type="entry name" value="GPCR_Rhodpsn_7TM"/>
</dbReference>
<evidence type="ECO:0000313" key="8">
    <source>
        <dbReference type="Proteomes" id="UP001331761"/>
    </source>
</evidence>
<gene>
    <name evidence="7" type="ORF">GCK32_007276</name>
</gene>
<keyword evidence="3 5" id="KW-1133">Transmembrane helix</keyword>
<dbReference type="AlphaFoldDB" id="A0AAN8GAW6"/>
<dbReference type="GO" id="GO:0004930">
    <property type="term" value="F:G protein-coupled receptor activity"/>
    <property type="evidence" value="ECO:0007669"/>
    <property type="project" value="InterPro"/>
</dbReference>
<dbReference type="Pfam" id="PF10320">
    <property type="entry name" value="7TM_GPCR_Srsx"/>
    <property type="match status" value="1"/>
</dbReference>
<sequence>MRVAGVQQTSNKILSALAFTLVQASYYLLALNVLLSSTVAVIGNSLIVYATIRSKSLRSTCNVLIALMSFADVLQALGQHVMVISYIILPHHVMPHRDCVYLQLVPNFGIFFSISLLLCVAIDRLLSIQYFYARVIQNYKEIYTAGHVIAALVYSLTFIVWIVAGSFNDKNVVCVITVPWITGIMHLVITKSIFLINILVIVCYALFLFLIRRAKMSNDAMRNIYKTLIVISLSVILGWLTTNFVGTFAPLFRCSRMEAAMMAGLFVNTSCAVSFFICYATSAEYRLVFQKHIFCGICKSDDVLRVIPATEMTRRRTTATLTIA</sequence>
<feature type="transmembrane region" description="Helical" evidence="5">
    <location>
        <begin position="26"/>
        <end position="52"/>
    </location>
</feature>
<keyword evidence="4 5" id="KW-0472">Membrane</keyword>
<dbReference type="Proteomes" id="UP001331761">
    <property type="component" value="Unassembled WGS sequence"/>
</dbReference>
<feature type="transmembrane region" description="Helical" evidence="5">
    <location>
        <begin position="64"/>
        <end position="88"/>
    </location>
</feature>
<dbReference type="SUPFAM" id="SSF81321">
    <property type="entry name" value="Family A G protein-coupled receptor-like"/>
    <property type="match status" value="1"/>
</dbReference>
<dbReference type="InterPro" id="IPR019424">
    <property type="entry name" value="7TM_GPCR_Srsx"/>
</dbReference>